<feature type="compositionally biased region" description="Polar residues" evidence="1">
    <location>
        <begin position="90"/>
        <end position="104"/>
    </location>
</feature>
<keyword evidence="3" id="KW-1185">Reference proteome</keyword>
<evidence type="ECO:0000313" key="2">
    <source>
        <dbReference type="EMBL" id="KPV53633.1"/>
    </source>
</evidence>
<dbReference type="InterPro" id="IPR012340">
    <property type="entry name" value="NA-bd_OB-fold"/>
</dbReference>
<reference evidence="2 3" key="1">
    <citation type="submission" date="2015-09" db="EMBL/GenBank/DDBJ databases">
        <title>Draft genome sequence of Kouleothrix aurantiaca JCM 19913.</title>
        <authorList>
            <person name="Hemp J."/>
        </authorList>
    </citation>
    <scope>NUCLEOTIDE SEQUENCE [LARGE SCALE GENOMIC DNA]</scope>
    <source>
        <strain evidence="2 3">COM-B</strain>
    </source>
</reference>
<organism evidence="2 3">
    <name type="scientific">Kouleothrix aurantiaca</name>
    <dbReference type="NCBI Taxonomy" id="186479"/>
    <lineage>
        <taxon>Bacteria</taxon>
        <taxon>Bacillati</taxon>
        <taxon>Chloroflexota</taxon>
        <taxon>Chloroflexia</taxon>
        <taxon>Chloroflexales</taxon>
        <taxon>Roseiflexineae</taxon>
        <taxon>Roseiflexaceae</taxon>
        <taxon>Kouleothrix</taxon>
    </lineage>
</organism>
<proteinExistence type="predicted"/>
<dbReference type="EMBL" id="LJCR01000214">
    <property type="protein sequence ID" value="KPV53633.1"/>
    <property type="molecule type" value="Genomic_DNA"/>
</dbReference>
<evidence type="ECO:0008006" key="4">
    <source>
        <dbReference type="Google" id="ProtNLM"/>
    </source>
</evidence>
<sequence>MTQPATTSAAASGGNLVAFLGGVAVSGGALYKIEVRQIGGAYEARAFSAAAGAAFTDQGVVKNGALVDVLRAAHKKFGDKLKPARPRVYTNPSPGTTSTMQTGQLGPMAGSDLPIHRLVWQVGRSLDTLPIALHSQAMIVPGAAQSAQPVAAPAPVAATPAAAAAAPTAAPAPVAASTPNPTAAPAPVAAPAAVAPVAAVPADGFPFPLMIINPNDIRSEADLRATITDNSWVWTEKKEGHRLLAGKTPDGRIVGKTKSWRSVEVPAEIAAVFAHLAPGTWLDGELLAEDDHGRAGLYAGGAAVHQRYYVFDVIATPLLPNTPTHWYDSRLNALRTIVKGLGQQDVVRIIPTAVGAAAKQRMLREVRERNGEGFVLRKNDSPYVNARPNTCLRWRDRAREADVVAMIYDPTRGAWGFTDGIGKQTGMVAAIEVGVFNERGEFCSLGELGSGWSDADRRDLQARWDAARADLAALHQAAGAACVSQSDMDAFLARHRFVVRAHCMGLSWGGKMIRASAVRGANGSPIRPANDKQPADCTFESEGLEVVEAAPMDKAA</sequence>
<dbReference type="AlphaFoldDB" id="A0A0P9D3I6"/>
<dbReference type="Gene3D" id="3.30.1490.70">
    <property type="match status" value="1"/>
</dbReference>
<evidence type="ECO:0000313" key="3">
    <source>
        <dbReference type="Proteomes" id="UP000050509"/>
    </source>
</evidence>
<feature type="region of interest" description="Disordered" evidence="1">
    <location>
        <begin position="83"/>
        <end position="105"/>
    </location>
</feature>
<name>A0A0P9D3I6_9CHLR</name>
<dbReference type="SUPFAM" id="SSF56091">
    <property type="entry name" value="DNA ligase/mRNA capping enzyme, catalytic domain"/>
    <property type="match status" value="1"/>
</dbReference>
<protein>
    <recommendedName>
        <fullName evidence="4">ATP-dependent DNA ligase family profile domain-containing protein</fullName>
    </recommendedName>
</protein>
<evidence type="ECO:0000256" key="1">
    <source>
        <dbReference type="SAM" id="MobiDB-lite"/>
    </source>
</evidence>
<dbReference type="Proteomes" id="UP000050509">
    <property type="component" value="Unassembled WGS sequence"/>
</dbReference>
<comment type="caution">
    <text evidence="2">The sequence shown here is derived from an EMBL/GenBank/DDBJ whole genome shotgun (WGS) entry which is preliminary data.</text>
</comment>
<dbReference type="Gene3D" id="2.40.50.140">
    <property type="entry name" value="Nucleic acid-binding proteins"/>
    <property type="match status" value="1"/>
</dbReference>
<dbReference type="Gene3D" id="3.30.470.30">
    <property type="entry name" value="DNA ligase/mRNA capping enzyme"/>
    <property type="match status" value="1"/>
</dbReference>
<gene>
    <name evidence="2" type="ORF">SE17_08560</name>
</gene>
<accession>A0A0P9D3I6</accession>